<dbReference type="Gene3D" id="2.60.120.200">
    <property type="match status" value="1"/>
</dbReference>
<dbReference type="Proteomes" id="UP000762676">
    <property type="component" value="Unassembled WGS sequence"/>
</dbReference>
<gene>
    <name evidence="1" type="ORF">ElyMa_006516600</name>
</gene>
<name>A0AAV4I6T6_9GAST</name>
<dbReference type="AlphaFoldDB" id="A0AAV4I6T6"/>
<evidence type="ECO:0000313" key="2">
    <source>
        <dbReference type="Proteomes" id="UP000762676"/>
    </source>
</evidence>
<evidence type="ECO:0008006" key="3">
    <source>
        <dbReference type="Google" id="ProtNLM"/>
    </source>
</evidence>
<keyword evidence="2" id="KW-1185">Reference proteome</keyword>
<reference evidence="1 2" key="1">
    <citation type="journal article" date="2021" name="Elife">
        <title>Chloroplast acquisition without the gene transfer in kleptoplastic sea slugs, Plakobranchus ocellatus.</title>
        <authorList>
            <person name="Maeda T."/>
            <person name="Takahashi S."/>
            <person name="Yoshida T."/>
            <person name="Shimamura S."/>
            <person name="Takaki Y."/>
            <person name="Nagai Y."/>
            <person name="Toyoda A."/>
            <person name="Suzuki Y."/>
            <person name="Arimoto A."/>
            <person name="Ishii H."/>
            <person name="Satoh N."/>
            <person name="Nishiyama T."/>
            <person name="Hasebe M."/>
            <person name="Maruyama T."/>
            <person name="Minagawa J."/>
            <person name="Obokata J."/>
            <person name="Shigenobu S."/>
        </authorList>
    </citation>
    <scope>NUCLEOTIDE SEQUENCE [LARGE SCALE GENOMIC DNA]</scope>
</reference>
<evidence type="ECO:0000313" key="1">
    <source>
        <dbReference type="EMBL" id="GFS05281.1"/>
    </source>
</evidence>
<accession>A0AAV4I6T6</accession>
<dbReference type="EMBL" id="BMAT01013071">
    <property type="protein sequence ID" value="GFS05281.1"/>
    <property type="molecule type" value="Genomic_DNA"/>
</dbReference>
<proteinExistence type="predicted"/>
<comment type="caution">
    <text evidence="1">The sequence shown here is derived from an EMBL/GenBank/DDBJ whole genome shotgun (WGS) entry which is preliminary data.</text>
</comment>
<protein>
    <recommendedName>
        <fullName evidence="3">ZP domain-containing protein</fullName>
    </recommendedName>
</protein>
<organism evidence="1 2">
    <name type="scientific">Elysia marginata</name>
    <dbReference type="NCBI Taxonomy" id="1093978"/>
    <lineage>
        <taxon>Eukaryota</taxon>
        <taxon>Metazoa</taxon>
        <taxon>Spiralia</taxon>
        <taxon>Lophotrochozoa</taxon>
        <taxon>Mollusca</taxon>
        <taxon>Gastropoda</taxon>
        <taxon>Heterobranchia</taxon>
        <taxon>Euthyneura</taxon>
        <taxon>Panpulmonata</taxon>
        <taxon>Sacoglossa</taxon>
        <taxon>Placobranchoidea</taxon>
        <taxon>Plakobranchidae</taxon>
        <taxon>Elysia</taxon>
    </lineage>
</organism>
<sequence>MDVTFGDYPTPPHYFFLYTRQSAQNTGTVSLYEGLVAGEPVMVDLELAITIVALNFLDAAFNTALKVEFQEDKQKVVVSSTFNGVQKPENNYTDDFNFQLGNIASVHFVVTTTECIVDNDQVQPRRFQQTMIIKHVTRLTVYSTYEAAKMVSFRC</sequence>